<protein>
    <submittedName>
        <fullName evidence="4">Tail fiber protein</fullName>
    </submittedName>
</protein>
<evidence type="ECO:0000256" key="1">
    <source>
        <dbReference type="SAM" id="MobiDB-lite"/>
    </source>
</evidence>
<name>A0A159Z3T8_9RHOB</name>
<feature type="transmembrane region" description="Helical" evidence="2">
    <location>
        <begin position="44"/>
        <end position="65"/>
    </location>
</feature>
<feature type="region of interest" description="Disordered" evidence="1">
    <location>
        <begin position="97"/>
        <end position="128"/>
    </location>
</feature>
<organism evidence="4 5">
    <name type="scientific">Frigidibacter mobilis</name>
    <dbReference type="NCBI Taxonomy" id="1335048"/>
    <lineage>
        <taxon>Bacteria</taxon>
        <taxon>Pseudomonadati</taxon>
        <taxon>Pseudomonadota</taxon>
        <taxon>Alphaproteobacteria</taxon>
        <taxon>Rhodobacterales</taxon>
        <taxon>Paracoccaceae</taxon>
        <taxon>Frigidibacter</taxon>
    </lineage>
</organism>
<dbReference type="RefSeq" id="WP_066813772.1">
    <property type="nucleotide sequence ID" value="NZ_CP012661.1"/>
</dbReference>
<dbReference type="Proteomes" id="UP000076128">
    <property type="component" value="Chromosome"/>
</dbReference>
<evidence type="ECO:0000313" key="5">
    <source>
        <dbReference type="Proteomes" id="UP000076128"/>
    </source>
</evidence>
<proteinExistence type="predicted"/>
<dbReference type="Pfam" id="PF24801">
    <property type="entry name" value="FNIII-A_GpJ"/>
    <property type="match status" value="1"/>
</dbReference>
<dbReference type="EMBL" id="CP012661">
    <property type="protein sequence ID" value="AMY69802.1"/>
    <property type="molecule type" value="Genomic_DNA"/>
</dbReference>
<dbReference type="KEGG" id="daa:AKL17_2559"/>
<dbReference type="InterPro" id="IPR055385">
    <property type="entry name" value="GpJ_HDII-ins2"/>
</dbReference>
<sequence>MRLSLVTQSGAEAIDPALWHRVRPRAGVRVVIRLLPGKNALRSILMIVVSVAAIALGGMLAPALAGATGMGLGVAKGLLTAGLTMVGQMLVNALVPLPQPPSPQERRNRYTIGAPRNESRPDRPVPMPMGRLRYAPPYAAASYTEIVGNDQYVRALFCFGDGPLHLSAFQIGDSGLENYKDVEIEVREGWPGDAPVTLYPRQVLEEAANAELTRPLPRDAYGEVIKNQPAEETPVRRFTAFDTWACTVIIGLPAGLFKLNDEGDLKSRSVAVRIRQRQPGDATWQEVVTLTISAKEREPFFRSHTWVFPSRGRWELEITRMTDESTSTQVSDRTLLAAIQSVRPEYPISSDRPLALVALRMRATHQLSGALDTFSALVQRYGRHWDGAAWRPNVLTRNPAAAYLHALQGGQNHFPVADAGIDMALIADWYAWCANRGLEYNAVHEDDTSLLEALIAICSAGRASPRHDMLRWGVVIDRPGDLAVDHINPRNSDAFSWSRTYFDPPHAFRVRFLDETAEYEPAERIVPWPGHQGEIRLIEAIELPGKTHPDEIWRECRRRMYELIHRPDTFSALQSGRAGIATRGDLVMGSWDVLERSMLAARVRGMVGSLIELDEEVEMEAGSEYGIRFAVITPDPMDATRALTTSVLRPVAWREGRSRALQLVDADLMPELGQLVHVGVLGQESLALRVKGVEAGEGGAAVLRMVAAAEIIDTLTDAEAPPDWTGRIGTVLDGTRVPLPPKLGPVVYDGFLYVTVFLSPGQGETALLASYELEHRAVGTPSWSLITVPAGDGAARIEALLLTGTELELRARAIGIDGTRGPLTLVLKVDSDGRLIDPPAALDPAAITVTGGLGHARIEAAVAADPGRTRVQIYRAPAGAPLDPEINALGAPITAASATTISHIDGDATRSSLLVDAGFATGTGWSLGPAGRLPAAPPTMRRGSPVRWNRRRR</sequence>
<accession>A0A159Z3T8</accession>
<keyword evidence="2" id="KW-0472">Membrane</keyword>
<evidence type="ECO:0000259" key="3">
    <source>
        <dbReference type="Pfam" id="PF24801"/>
    </source>
</evidence>
<reference evidence="4 5" key="1">
    <citation type="submission" date="2015-09" db="EMBL/GenBank/DDBJ databases">
        <title>Complete genome sequence of Defluviimonas alba cai42t isolated from an oilfield in Xinjiang.</title>
        <authorList>
            <person name="Geng S."/>
            <person name="Pan X."/>
            <person name="Wu X."/>
        </authorList>
    </citation>
    <scope>NUCLEOTIDE SEQUENCE [LARGE SCALE GENOMIC DNA]</scope>
    <source>
        <strain evidence="5">cai42</strain>
    </source>
</reference>
<evidence type="ECO:0000313" key="4">
    <source>
        <dbReference type="EMBL" id="AMY69802.1"/>
    </source>
</evidence>
<dbReference type="AlphaFoldDB" id="A0A159Z3T8"/>
<keyword evidence="5" id="KW-1185">Reference proteome</keyword>
<dbReference type="OrthoDB" id="7349961at2"/>
<feature type="domain" description="Tip attachment protein J HDII-ins2" evidence="3">
    <location>
        <begin position="235"/>
        <end position="343"/>
    </location>
</feature>
<dbReference type="PATRIC" id="fig|1335048.3.peg.2669"/>
<gene>
    <name evidence="4" type="ORF">AKL17_2559</name>
</gene>
<evidence type="ECO:0000256" key="2">
    <source>
        <dbReference type="SAM" id="Phobius"/>
    </source>
</evidence>
<dbReference type="STRING" id="1335048.AKL17_2559"/>
<keyword evidence="2" id="KW-1133">Transmembrane helix</keyword>
<feature type="region of interest" description="Disordered" evidence="1">
    <location>
        <begin position="929"/>
        <end position="953"/>
    </location>
</feature>
<keyword evidence="2" id="KW-0812">Transmembrane</keyword>